<dbReference type="Gene3D" id="2.60.120.10">
    <property type="entry name" value="Jelly Rolls"/>
    <property type="match status" value="1"/>
</dbReference>
<name>A0A8E0KHQ1_9CAUL</name>
<feature type="domain" description="JmjC" evidence="1">
    <location>
        <begin position="124"/>
        <end position="276"/>
    </location>
</feature>
<dbReference type="Proteomes" id="UP000016569">
    <property type="component" value="Unassembled WGS sequence"/>
</dbReference>
<keyword evidence="3" id="KW-1185">Reference proteome</keyword>
<dbReference type="Pfam" id="PF13621">
    <property type="entry name" value="Cupin_8"/>
    <property type="match status" value="1"/>
</dbReference>
<dbReference type="InterPro" id="IPR041667">
    <property type="entry name" value="Cupin_8"/>
</dbReference>
<accession>A0A8E0KHQ1</accession>
<dbReference type="EMBL" id="BATC01000006">
    <property type="protein sequence ID" value="GAD58373.1"/>
    <property type="molecule type" value="Genomic_DNA"/>
</dbReference>
<gene>
    <name evidence="2" type="ORF">MBEBAB_0623</name>
</gene>
<dbReference type="OrthoDB" id="479699at2"/>
<sequence>MSTPVPERRIAEHSNVDAAMFREHILPAARPAVLRGLVAHWPAVQAGLKSSEALADHIRGFDNGAPVRFTEGAPSIQGRFFYNEDLSGVNFEQREGTVGSVLDRLLTLQDEAAPPAVAMQSTPEPQALPGFARANPSPLLGEDVFPRLWIGNAATVHTHHDLNDNIACAVAGRRRFILFPPDQTRNLYIGPFERTPAGPPVSMASVVEPDLDRHPRFTEAWAAAEVADLEPGDALFIPYMWWHHVQSLDRFSVLVNYWWNEAEAPTAPMGALIHAMLAVRDLPPSQREAWRAMFEAFVFAADDPPGAHLPEDRRGVQGRLSPAAVAQMRQILARTLAG</sequence>
<reference evidence="3" key="1">
    <citation type="journal article" date="2013" name="Genome Announc.">
        <title>Draft Genome Sequence of the Dimorphic Prosthecate Bacterium Brevundimonas abyssalis TAR-001T.</title>
        <authorList>
            <person name="Tsubouchi T."/>
            <person name="Nishi S."/>
            <person name="Usui K."/>
            <person name="Shimane Y."/>
            <person name="Takaki Y."/>
            <person name="Maruyama T."/>
            <person name="Hatada Y."/>
        </authorList>
    </citation>
    <scope>NUCLEOTIDE SEQUENCE [LARGE SCALE GENOMIC DNA]</scope>
    <source>
        <strain evidence="3">TAR-001</strain>
    </source>
</reference>
<comment type="caution">
    <text evidence="2">The sequence shown here is derived from an EMBL/GenBank/DDBJ whole genome shotgun (WGS) entry which is preliminary data.</text>
</comment>
<evidence type="ECO:0000259" key="1">
    <source>
        <dbReference type="PROSITE" id="PS51184"/>
    </source>
</evidence>
<organism evidence="2 3">
    <name type="scientific">Brevundimonas abyssalis TAR-001</name>
    <dbReference type="NCBI Taxonomy" id="1391729"/>
    <lineage>
        <taxon>Bacteria</taxon>
        <taxon>Pseudomonadati</taxon>
        <taxon>Pseudomonadota</taxon>
        <taxon>Alphaproteobacteria</taxon>
        <taxon>Caulobacterales</taxon>
        <taxon>Caulobacteraceae</taxon>
        <taxon>Brevundimonas</taxon>
    </lineage>
</organism>
<dbReference type="SMART" id="SM00558">
    <property type="entry name" value="JmjC"/>
    <property type="match status" value="1"/>
</dbReference>
<dbReference type="PROSITE" id="PS51184">
    <property type="entry name" value="JMJC"/>
    <property type="match status" value="1"/>
</dbReference>
<dbReference type="PANTHER" id="PTHR12461:SF105">
    <property type="entry name" value="HYPOXIA-INDUCIBLE FACTOR 1-ALPHA INHIBITOR"/>
    <property type="match status" value="1"/>
</dbReference>
<dbReference type="RefSeq" id="WP_021696469.1">
    <property type="nucleotide sequence ID" value="NZ_BATC01000006.1"/>
</dbReference>
<evidence type="ECO:0000313" key="3">
    <source>
        <dbReference type="Proteomes" id="UP000016569"/>
    </source>
</evidence>
<dbReference type="InterPro" id="IPR014710">
    <property type="entry name" value="RmlC-like_jellyroll"/>
</dbReference>
<proteinExistence type="predicted"/>
<protein>
    <submittedName>
        <fullName evidence="2">Pass1-related protein</fullName>
    </submittedName>
</protein>
<dbReference type="InterPro" id="IPR003347">
    <property type="entry name" value="JmjC_dom"/>
</dbReference>
<dbReference type="AlphaFoldDB" id="A0A8E0KHQ1"/>
<evidence type="ECO:0000313" key="2">
    <source>
        <dbReference type="EMBL" id="GAD58373.1"/>
    </source>
</evidence>
<dbReference type="PANTHER" id="PTHR12461">
    <property type="entry name" value="HYPOXIA-INDUCIBLE FACTOR 1 ALPHA INHIBITOR-RELATED"/>
    <property type="match status" value="1"/>
</dbReference>
<dbReference type="SUPFAM" id="SSF51197">
    <property type="entry name" value="Clavaminate synthase-like"/>
    <property type="match status" value="1"/>
</dbReference>